<keyword evidence="4" id="KW-1133">Transmembrane helix</keyword>
<dbReference type="PANTHER" id="PTHR13407:SF0">
    <property type="entry name" value="FI05221P"/>
    <property type="match status" value="1"/>
</dbReference>
<dbReference type="Proteomes" id="UP000001645">
    <property type="component" value="Chromosome 4"/>
</dbReference>
<dbReference type="CDD" id="cd16475">
    <property type="entry name" value="RING-H2_RNF121-like"/>
    <property type="match status" value="1"/>
</dbReference>
<reference evidence="6 7" key="1">
    <citation type="journal article" date="2010" name="PLoS Biol.">
        <title>Multi-platform next-generation sequencing of the domestic turkey (Meleagris gallopavo): genome assembly and analysis.</title>
        <authorList>
            <person name="Dalloul R.A."/>
            <person name="Long J.A."/>
            <person name="Zimin A.V."/>
            <person name="Aslam L."/>
            <person name="Beal K."/>
            <person name="Blomberg L.A."/>
            <person name="Bouffard P."/>
            <person name="Burt D.W."/>
            <person name="Crasta O."/>
            <person name="Crooijmans R.P."/>
            <person name="Cooper K."/>
            <person name="Coulombe R.A."/>
            <person name="De S."/>
            <person name="Delany M.E."/>
            <person name="Dodgson J.B."/>
            <person name="Dong J.J."/>
            <person name="Evans C."/>
            <person name="Frederickson K.M."/>
            <person name="Flicek P."/>
            <person name="Florea L."/>
            <person name="Folkerts O."/>
            <person name="Groenen M.A."/>
            <person name="Harkins T.T."/>
            <person name="Herrero J."/>
            <person name="Hoffmann S."/>
            <person name="Megens H.J."/>
            <person name="Jiang A."/>
            <person name="de Jong P."/>
            <person name="Kaiser P."/>
            <person name="Kim H."/>
            <person name="Kim K.W."/>
            <person name="Kim S."/>
            <person name="Langenberger D."/>
            <person name="Lee M.K."/>
            <person name="Lee T."/>
            <person name="Mane S."/>
            <person name="Marcais G."/>
            <person name="Marz M."/>
            <person name="McElroy A.P."/>
            <person name="Modise T."/>
            <person name="Nefedov M."/>
            <person name="Notredame C."/>
            <person name="Paton I.R."/>
            <person name="Payne W.S."/>
            <person name="Pertea G."/>
            <person name="Prickett D."/>
            <person name="Puiu D."/>
            <person name="Qioa D."/>
            <person name="Raineri E."/>
            <person name="Ruffier M."/>
            <person name="Salzberg S.L."/>
            <person name="Schatz M.C."/>
            <person name="Scheuring C."/>
            <person name="Schmidt C.J."/>
            <person name="Schroeder S."/>
            <person name="Searle S.M."/>
            <person name="Smith E.J."/>
            <person name="Smith J."/>
            <person name="Sonstegard T.S."/>
            <person name="Stadler P.F."/>
            <person name="Tafer H."/>
            <person name="Tu Z.J."/>
            <person name="Van Tassell C.P."/>
            <person name="Vilella A.J."/>
            <person name="Williams K.P."/>
            <person name="Yorke J.A."/>
            <person name="Zhang L."/>
            <person name="Zhang H.B."/>
            <person name="Zhang X."/>
            <person name="Zhang Y."/>
            <person name="Reed K.M."/>
        </authorList>
    </citation>
    <scope>NUCLEOTIDE SEQUENCE [LARGE SCALE GENOMIC DNA]</scope>
</reference>
<dbReference type="AlphaFoldDB" id="A0A803XWS5"/>
<evidence type="ECO:0000256" key="3">
    <source>
        <dbReference type="ARBA" id="ARBA00022723"/>
    </source>
</evidence>
<evidence type="ECO:0000256" key="5">
    <source>
        <dbReference type="ARBA" id="ARBA00023136"/>
    </source>
</evidence>
<reference evidence="6" key="3">
    <citation type="submission" date="2025-09" db="UniProtKB">
        <authorList>
            <consortium name="Ensembl"/>
        </authorList>
    </citation>
    <scope>IDENTIFICATION</scope>
</reference>
<dbReference type="GO" id="GO:0005789">
    <property type="term" value="C:endoplasmic reticulum membrane"/>
    <property type="evidence" value="ECO:0007669"/>
    <property type="project" value="TreeGrafter"/>
</dbReference>
<evidence type="ECO:0000256" key="2">
    <source>
        <dbReference type="ARBA" id="ARBA00022692"/>
    </source>
</evidence>
<sequence length="113" mass="13054">MGLFSLEKRRHRGYTFNSSLKGGCVCGQKIFVDTNEEGITENTHQLSCNHMFHGLCICGWCRVGKKQTCPCCVEKLDLKMALSYPYPFPNKSSYTLIVLYINYFLYLEQKSDY</sequence>
<protein>
    <recommendedName>
        <fullName evidence="8">RING-type domain-containing protein</fullName>
    </recommendedName>
</protein>
<dbReference type="PANTHER" id="PTHR13407">
    <property type="entry name" value="RNF121 PROTEIN"/>
    <property type="match status" value="1"/>
</dbReference>
<keyword evidence="3" id="KW-0479">Metal-binding</keyword>
<organism evidence="6 7">
    <name type="scientific">Meleagris gallopavo</name>
    <name type="common">Wild turkey</name>
    <dbReference type="NCBI Taxonomy" id="9103"/>
    <lineage>
        <taxon>Eukaryota</taxon>
        <taxon>Metazoa</taxon>
        <taxon>Chordata</taxon>
        <taxon>Craniata</taxon>
        <taxon>Vertebrata</taxon>
        <taxon>Euteleostomi</taxon>
        <taxon>Archelosauria</taxon>
        <taxon>Archosauria</taxon>
        <taxon>Dinosauria</taxon>
        <taxon>Saurischia</taxon>
        <taxon>Theropoda</taxon>
        <taxon>Coelurosauria</taxon>
        <taxon>Aves</taxon>
        <taxon>Neognathae</taxon>
        <taxon>Galloanserae</taxon>
        <taxon>Galliformes</taxon>
        <taxon>Phasianidae</taxon>
        <taxon>Meleagridinae</taxon>
        <taxon>Meleagris</taxon>
    </lineage>
</organism>
<dbReference type="InterPro" id="IPR040176">
    <property type="entry name" value="RNF121/RNF175"/>
</dbReference>
<evidence type="ECO:0008006" key="8">
    <source>
        <dbReference type="Google" id="ProtNLM"/>
    </source>
</evidence>
<keyword evidence="7" id="KW-1185">Reference proteome</keyword>
<dbReference type="GO" id="GO:0000139">
    <property type="term" value="C:Golgi membrane"/>
    <property type="evidence" value="ECO:0007669"/>
    <property type="project" value="TreeGrafter"/>
</dbReference>
<evidence type="ECO:0000256" key="4">
    <source>
        <dbReference type="ARBA" id="ARBA00022989"/>
    </source>
</evidence>
<keyword evidence="2" id="KW-0812">Transmembrane</keyword>
<keyword evidence="5" id="KW-0472">Membrane</keyword>
<dbReference type="Gene3D" id="3.30.40.10">
    <property type="entry name" value="Zinc/RING finger domain, C3HC4 (zinc finger)"/>
    <property type="match status" value="1"/>
</dbReference>
<proteinExistence type="predicted"/>
<dbReference type="GO" id="GO:0036503">
    <property type="term" value="P:ERAD pathway"/>
    <property type="evidence" value="ECO:0007669"/>
    <property type="project" value="TreeGrafter"/>
</dbReference>
<evidence type="ECO:0000256" key="1">
    <source>
        <dbReference type="ARBA" id="ARBA00004141"/>
    </source>
</evidence>
<dbReference type="GO" id="GO:0046872">
    <property type="term" value="F:metal ion binding"/>
    <property type="evidence" value="ECO:0007669"/>
    <property type="project" value="UniProtKB-KW"/>
</dbReference>
<dbReference type="InParanoid" id="A0A803XWS5"/>
<dbReference type="GO" id="GO:0061630">
    <property type="term" value="F:ubiquitin protein ligase activity"/>
    <property type="evidence" value="ECO:0007669"/>
    <property type="project" value="TreeGrafter"/>
</dbReference>
<comment type="subcellular location">
    <subcellularLocation>
        <location evidence="1">Membrane</location>
        <topology evidence="1">Multi-pass membrane protein</topology>
    </subcellularLocation>
</comment>
<reference evidence="6" key="2">
    <citation type="submission" date="2025-08" db="UniProtKB">
        <authorList>
            <consortium name="Ensembl"/>
        </authorList>
    </citation>
    <scope>IDENTIFICATION</scope>
</reference>
<evidence type="ECO:0000313" key="6">
    <source>
        <dbReference type="Ensembl" id="ENSMGAP00000023971.1"/>
    </source>
</evidence>
<dbReference type="GeneTree" id="ENSGT00390000013075"/>
<evidence type="ECO:0000313" key="7">
    <source>
        <dbReference type="Proteomes" id="UP000001645"/>
    </source>
</evidence>
<dbReference type="SUPFAM" id="SSF57850">
    <property type="entry name" value="RING/U-box"/>
    <property type="match status" value="1"/>
</dbReference>
<dbReference type="Ensembl" id="ENSMGAT00000034637.1">
    <property type="protein sequence ID" value="ENSMGAP00000023971.1"/>
    <property type="gene ID" value="ENSMGAG00000019176.1"/>
</dbReference>
<name>A0A803XWS5_MELGA</name>
<accession>A0A803XWS5</accession>
<dbReference type="InterPro" id="IPR013083">
    <property type="entry name" value="Znf_RING/FYVE/PHD"/>
</dbReference>